<dbReference type="SUPFAM" id="SSF52200">
    <property type="entry name" value="Toll/Interleukin receptor TIR domain"/>
    <property type="match status" value="1"/>
</dbReference>
<protein>
    <submittedName>
        <fullName evidence="3">Resistance protein</fullName>
    </submittedName>
</protein>
<accession>A0A392PJN3</accession>
<reference evidence="3 4" key="1">
    <citation type="journal article" date="2018" name="Front. Plant Sci.">
        <title>Red Clover (Trifolium pratense) and Zigzag Clover (T. medium) - A Picture of Genomic Similarities and Differences.</title>
        <authorList>
            <person name="Dluhosova J."/>
            <person name="Istvanek J."/>
            <person name="Nedelnik J."/>
            <person name="Repkova J."/>
        </authorList>
    </citation>
    <scope>NUCLEOTIDE SEQUENCE [LARGE SCALE GENOMIC DNA]</scope>
    <source>
        <strain evidence="4">cv. 10/8</strain>
        <tissue evidence="3">Leaf</tissue>
    </source>
</reference>
<dbReference type="GO" id="GO:0007165">
    <property type="term" value="P:signal transduction"/>
    <property type="evidence" value="ECO:0007669"/>
    <property type="project" value="InterPro"/>
</dbReference>
<keyword evidence="4" id="KW-1185">Reference proteome</keyword>
<dbReference type="Pfam" id="PF01582">
    <property type="entry name" value="TIR"/>
    <property type="match status" value="1"/>
</dbReference>
<dbReference type="Gene3D" id="3.40.50.10140">
    <property type="entry name" value="Toll/interleukin-1 receptor homology (TIR) domain"/>
    <property type="match status" value="1"/>
</dbReference>
<organism evidence="3 4">
    <name type="scientific">Trifolium medium</name>
    <dbReference type="NCBI Taxonomy" id="97028"/>
    <lineage>
        <taxon>Eukaryota</taxon>
        <taxon>Viridiplantae</taxon>
        <taxon>Streptophyta</taxon>
        <taxon>Embryophyta</taxon>
        <taxon>Tracheophyta</taxon>
        <taxon>Spermatophyta</taxon>
        <taxon>Magnoliopsida</taxon>
        <taxon>eudicotyledons</taxon>
        <taxon>Gunneridae</taxon>
        <taxon>Pentapetalae</taxon>
        <taxon>rosids</taxon>
        <taxon>fabids</taxon>
        <taxon>Fabales</taxon>
        <taxon>Fabaceae</taxon>
        <taxon>Papilionoideae</taxon>
        <taxon>50 kb inversion clade</taxon>
        <taxon>NPAAA clade</taxon>
        <taxon>Hologalegina</taxon>
        <taxon>IRL clade</taxon>
        <taxon>Trifolieae</taxon>
        <taxon>Trifolium</taxon>
    </lineage>
</organism>
<dbReference type="EMBL" id="LXQA010081078">
    <property type="protein sequence ID" value="MCI11670.1"/>
    <property type="molecule type" value="Genomic_DNA"/>
</dbReference>
<dbReference type="FunFam" id="3.40.50.10140:FF:000007">
    <property type="entry name" value="Disease resistance protein (TIR-NBS-LRR class)"/>
    <property type="match status" value="1"/>
</dbReference>
<dbReference type="SMART" id="SM00255">
    <property type="entry name" value="TIR"/>
    <property type="match status" value="1"/>
</dbReference>
<feature type="domain" description="TIR" evidence="2">
    <location>
        <begin position="8"/>
        <end position="165"/>
    </location>
</feature>
<comment type="caution">
    <text evidence="3">The sequence shown here is derived from an EMBL/GenBank/DDBJ whole genome shotgun (WGS) entry which is preliminary data.</text>
</comment>
<proteinExistence type="predicted"/>
<dbReference type="Proteomes" id="UP000265520">
    <property type="component" value="Unassembled WGS sequence"/>
</dbReference>
<sequence>MASLIDRFKYDVFLSFRGEDTRHDFIGNLWKALQDRGINTFIDDEELRKGEEITPSLIKAIEDSNMAIIVLSKNYASSSFCLQELYTILDCIKDKGRCVWPVFYEVDPSDVRKLKRSYGEAMVEHEMGSSSNIDLLQKWKNALHQVANLSGFHFKKDMDTATPLM</sequence>
<dbReference type="InterPro" id="IPR000157">
    <property type="entry name" value="TIR_dom"/>
</dbReference>
<dbReference type="PROSITE" id="PS50104">
    <property type="entry name" value="TIR"/>
    <property type="match status" value="1"/>
</dbReference>
<dbReference type="InterPro" id="IPR035897">
    <property type="entry name" value="Toll_tir_struct_dom_sf"/>
</dbReference>
<keyword evidence="1" id="KW-0520">NAD</keyword>
<name>A0A392PJN3_9FABA</name>
<dbReference type="PANTHER" id="PTHR32009">
    <property type="entry name" value="TMV RESISTANCE PROTEIN N-LIKE"/>
    <property type="match status" value="1"/>
</dbReference>
<evidence type="ECO:0000313" key="3">
    <source>
        <dbReference type="EMBL" id="MCI11670.1"/>
    </source>
</evidence>
<dbReference type="PANTHER" id="PTHR32009:SF106">
    <property type="entry name" value="TIR DOMAIN-CONTAINING PROTEIN"/>
    <property type="match status" value="1"/>
</dbReference>
<evidence type="ECO:0000256" key="1">
    <source>
        <dbReference type="ARBA" id="ARBA00023027"/>
    </source>
</evidence>
<evidence type="ECO:0000313" key="4">
    <source>
        <dbReference type="Proteomes" id="UP000265520"/>
    </source>
</evidence>
<evidence type="ECO:0000259" key="2">
    <source>
        <dbReference type="PROSITE" id="PS50104"/>
    </source>
</evidence>
<dbReference type="AlphaFoldDB" id="A0A392PJN3"/>